<dbReference type="EMBL" id="BAABKC010000053">
    <property type="protein sequence ID" value="GAA5061234.1"/>
    <property type="molecule type" value="Genomic_DNA"/>
</dbReference>
<organism evidence="1 2">
    <name type="scientific">Streptomyces similanensis</name>
    <dbReference type="NCBI Taxonomy" id="1274988"/>
    <lineage>
        <taxon>Bacteria</taxon>
        <taxon>Bacillati</taxon>
        <taxon>Actinomycetota</taxon>
        <taxon>Actinomycetes</taxon>
        <taxon>Kitasatosporales</taxon>
        <taxon>Streptomycetaceae</taxon>
        <taxon>Streptomyces</taxon>
    </lineage>
</organism>
<name>A0ABP9KP71_9ACTN</name>
<dbReference type="Proteomes" id="UP001500124">
    <property type="component" value="Unassembled WGS sequence"/>
</dbReference>
<evidence type="ECO:0000313" key="2">
    <source>
        <dbReference type="Proteomes" id="UP001500124"/>
    </source>
</evidence>
<keyword evidence="2" id="KW-1185">Reference proteome</keyword>
<proteinExistence type="predicted"/>
<accession>A0ABP9KP71</accession>
<protein>
    <recommendedName>
        <fullName evidence="3">HEAT repeat domain-containing protein</fullName>
    </recommendedName>
</protein>
<evidence type="ECO:0008006" key="3">
    <source>
        <dbReference type="Google" id="ProtNLM"/>
    </source>
</evidence>
<reference evidence="2" key="1">
    <citation type="journal article" date="2019" name="Int. J. Syst. Evol. Microbiol.">
        <title>The Global Catalogue of Microorganisms (GCM) 10K type strain sequencing project: providing services to taxonomists for standard genome sequencing and annotation.</title>
        <authorList>
            <consortium name="The Broad Institute Genomics Platform"/>
            <consortium name="The Broad Institute Genome Sequencing Center for Infectious Disease"/>
            <person name="Wu L."/>
            <person name="Ma J."/>
        </authorList>
    </citation>
    <scope>NUCLEOTIDE SEQUENCE [LARGE SCALE GENOMIC DNA]</scope>
    <source>
        <strain evidence="2">JCM 18410</strain>
    </source>
</reference>
<evidence type="ECO:0000313" key="1">
    <source>
        <dbReference type="EMBL" id="GAA5061234.1"/>
    </source>
</evidence>
<sequence>MIYRVKREAETGVGVDGAELWHERLGWAFGLLASDPAERAAALVRLADAERNAQGALDRYHRTWRRRFWPGRRAALRNYQEAALRSLSGGVRDRPAGADVGTWPGLPYALLYLEWEARYPQEWTRHAKEWGTKESLIRDMAVAHHDETVRTKLVELVETVVQRPYRCKDRAYVRVARAVDGDDLRGRLEAASRSDDPWACRHAGYVLHLLDRPELPNTRHVWRSWLAAASSERAPTGPARG</sequence>
<comment type="caution">
    <text evidence="1">The sequence shown here is derived from an EMBL/GenBank/DDBJ whole genome shotgun (WGS) entry which is preliminary data.</text>
</comment>
<gene>
    <name evidence="1" type="ORF">GCM10023336_38550</name>
</gene>